<dbReference type="Pfam" id="PF01979">
    <property type="entry name" value="Amidohydro_1"/>
    <property type="match status" value="1"/>
</dbReference>
<accession>A0A9P7MZ72</accession>
<comment type="caution">
    <text evidence="3">The sequence shown here is derived from an EMBL/GenBank/DDBJ whole genome shotgun (WGS) entry which is preliminary data.</text>
</comment>
<dbReference type="EMBL" id="SRPS01000025">
    <property type="protein sequence ID" value="KAG5975297.1"/>
    <property type="molecule type" value="Genomic_DNA"/>
</dbReference>
<organism evidence="3 5">
    <name type="scientific">Claviceps arundinis</name>
    <dbReference type="NCBI Taxonomy" id="1623583"/>
    <lineage>
        <taxon>Eukaryota</taxon>
        <taxon>Fungi</taxon>
        <taxon>Dikarya</taxon>
        <taxon>Ascomycota</taxon>
        <taxon>Pezizomycotina</taxon>
        <taxon>Sordariomycetes</taxon>
        <taxon>Hypocreomycetidae</taxon>
        <taxon>Hypocreales</taxon>
        <taxon>Clavicipitaceae</taxon>
        <taxon>Claviceps</taxon>
    </lineage>
</organism>
<evidence type="ECO:0000313" key="2">
    <source>
        <dbReference type="EMBL" id="KAG5958090.1"/>
    </source>
</evidence>
<keyword evidence="4" id="KW-1185">Reference proteome</keyword>
<gene>
    <name evidence="3" type="ORF">E4U56_003829</name>
    <name evidence="2" type="ORF">E4U57_001510</name>
</gene>
<dbReference type="Proteomes" id="UP000784919">
    <property type="component" value="Unassembled WGS sequence"/>
</dbReference>
<dbReference type="PANTHER" id="PTHR43135:SF3">
    <property type="entry name" value="ALPHA-D-RIBOSE 1-METHYLPHOSPHONATE 5-TRIPHOSPHATE DIPHOSPHATASE"/>
    <property type="match status" value="1"/>
</dbReference>
<dbReference type="Gene3D" id="3.40.50.10910">
    <property type="entry name" value="Amidohydrolase"/>
    <property type="match status" value="1"/>
</dbReference>
<evidence type="ECO:0000313" key="5">
    <source>
        <dbReference type="Proteomes" id="UP000784919"/>
    </source>
</evidence>
<sequence length="427" mass="46546">MGSLPIAGTPSTPSSLLFQNVRIFDGHDEIPNGYVLVQNGVIAHVSTQPLYPPDAFTMVINGPGHTLLPGFIDGHVHVYEAAALRQSLDFGVTTVCDMHNEPLLMSKLRRVAAEDSDAADLRAACHGATIEGGWPAALLVSHDPSPEFKKALQNWPKLESQSDIDAFVELRKTDADFIKLFHEDGKCLGLNLPKPSMELQRRVIETAHKNGLSCFAHAFGLQSAIEVLNAGADGTAHTIVDFPPTQELIDAYKKNNAHCNPTLVCIASMTNEGLKDQEAYANDPRAQRFLPGPAKALMCKCVALSNEKCRVEYAYESVKMMKEAGVDVIMGTDTTGRVGGMAYGVTAHHEIGMFVKHCGFRPIEALRSATSIPARRFGLTDRGRIQTGLRADLVLVKGNPMKDIRDTLNLRGVWKQGNLCSSYLSWN</sequence>
<dbReference type="Gene3D" id="1.20.58.520">
    <property type="entry name" value="Amidohydrolase"/>
    <property type="match status" value="1"/>
</dbReference>
<dbReference type="InterPro" id="IPR032466">
    <property type="entry name" value="Metal_Hydrolase"/>
</dbReference>
<reference evidence="3 4" key="1">
    <citation type="journal article" date="2020" name="bioRxiv">
        <title>Whole genome comparisons of ergot fungi reveals the divergence and evolution of species within the genus Claviceps are the result of varying mechanisms driving genome evolution and host range expansion.</title>
        <authorList>
            <person name="Wyka S.A."/>
            <person name="Mondo S.J."/>
            <person name="Liu M."/>
            <person name="Dettman J."/>
            <person name="Nalam V."/>
            <person name="Broders K.D."/>
        </authorList>
    </citation>
    <scope>NUCLEOTIDE SEQUENCE</scope>
    <source>
        <strain evidence="3">CCC 1102</strain>
        <strain evidence="2 4">LM583</strain>
    </source>
</reference>
<evidence type="ECO:0000313" key="4">
    <source>
        <dbReference type="Proteomes" id="UP000742024"/>
    </source>
</evidence>
<dbReference type="SUPFAM" id="SSF51338">
    <property type="entry name" value="Composite domain of metallo-dependent hydrolases"/>
    <property type="match status" value="1"/>
</dbReference>
<feature type="domain" description="Amidohydrolase-related" evidence="1">
    <location>
        <begin position="66"/>
        <end position="419"/>
    </location>
</feature>
<dbReference type="GO" id="GO:0016810">
    <property type="term" value="F:hydrolase activity, acting on carbon-nitrogen (but not peptide) bonds"/>
    <property type="evidence" value="ECO:0007669"/>
    <property type="project" value="InterPro"/>
</dbReference>
<dbReference type="AlphaFoldDB" id="A0A9P7MZ72"/>
<dbReference type="Proteomes" id="UP000742024">
    <property type="component" value="Unassembled WGS sequence"/>
</dbReference>
<dbReference type="InterPro" id="IPR006680">
    <property type="entry name" value="Amidohydro-rel"/>
</dbReference>
<proteinExistence type="predicted"/>
<dbReference type="Gene3D" id="2.30.40.10">
    <property type="entry name" value="Urease, subunit C, domain 1"/>
    <property type="match status" value="1"/>
</dbReference>
<dbReference type="PANTHER" id="PTHR43135">
    <property type="entry name" value="ALPHA-D-RIBOSE 1-METHYLPHOSPHONATE 5-TRIPHOSPHATE DIPHOSPHATASE"/>
    <property type="match status" value="1"/>
</dbReference>
<dbReference type="SUPFAM" id="SSF51556">
    <property type="entry name" value="Metallo-dependent hydrolases"/>
    <property type="match status" value="1"/>
</dbReference>
<dbReference type="OrthoDB" id="194468at2759"/>
<dbReference type="InterPro" id="IPR011059">
    <property type="entry name" value="Metal-dep_hydrolase_composite"/>
</dbReference>
<name>A0A9P7MZ72_9HYPO</name>
<dbReference type="EMBL" id="SRPR01000155">
    <property type="protein sequence ID" value="KAG5958090.1"/>
    <property type="molecule type" value="Genomic_DNA"/>
</dbReference>
<dbReference type="Gene3D" id="3.30.110.90">
    <property type="entry name" value="Amidohydrolase"/>
    <property type="match status" value="1"/>
</dbReference>
<protein>
    <recommendedName>
        <fullName evidence="1">Amidohydrolase-related domain-containing protein</fullName>
    </recommendedName>
</protein>
<evidence type="ECO:0000259" key="1">
    <source>
        <dbReference type="Pfam" id="PF01979"/>
    </source>
</evidence>
<dbReference type="InterPro" id="IPR051781">
    <property type="entry name" value="Metallo-dep_Hydrolase"/>
</dbReference>
<evidence type="ECO:0000313" key="3">
    <source>
        <dbReference type="EMBL" id="KAG5975297.1"/>
    </source>
</evidence>